<dbReference type="OrthoDB" id="3290460at2"/>
<feature type="region of interest" description="Disordered" evidence="1">
    <location>
        <begin position="62"/>
        <end position="96"/>
    </location>
</feature>
<protein>
    <submittedName>
        <fullName evidence="2">Uncharacterized protein</fullName>
    </submittedName>
</protein>
<accession>A0A285KZ14</accession>
<evidence type="ECO:0000313" key="2">
    <source>
        <dbReference type="EMBL" id="SNY77900.1"/>
    </source>
</evidence>
<feature type="compositionally biased region" description="Low complexity" evidence="1">
    <location>
        <begin position="70"/>
        <end position="96"/>
    </location>
</feature>
<organism evidence="2 3">
    <name type="scientific">Nocardia amikacinitolerans</name>
    <dbReference type="NCBI Taxonomy" id="756689"/>
    <lineage>
        <taxon>Bacteria</taxon>
        <taxon>Bacillati</taxon>
        <taxon>Actinomycetota</taxon>
        <taxon>Actinomycetes</taxon>
        <taxon>Mycobacteriales</taxon>
        <taxon>Nocardiaceae</taxon>
        <taxon>Nocardia</taxon>
    </lineage>
</organism>
<evidence type="ECO:0000313" key="3">
    <source>
        <dbReference type="Proteomes" id="UP000219565"/>
    </source>
</evidence>
<gene>
    <name evidence="2" type="ORF">SAMN04244553_1124</name>
</gene>
<reference evidence="2 3" key="1">
    <citation type="submission" date="2017-09" db="EMBL/GenBank/DDBJ databases">
        <authorList>
            <person name="Ehlers B."/>
            <person name="Leendertz F.H."/>
        </authorList>
    </citation>
    <scope>NUCLEOTIDE SEQUENCE [LARGE SCALE GENOMIC DNA]</scope>
    <source>
        <strain evidence="2 3">DSM 45537</strain>
    </source>
</reference>
<name>A0A285KZ14_9NOCA</name>
<sequence length="96" mass="9717">MPKLPYDVLVVRVAQTTTAPAEEFVAALTDFRPGRSKVFGNSADDAPKVAGLTHQVSDRALLESGPTRSAAPATANAATSGSTTAMAAATMPGTDA</sequence>
<proteinExistence type="predicted"/>
<dbReference type="AlphaFoldDB" id="A0A285KZ14"/>
<dbReference type="EMBL" id="OBEG01000001">
    <property type="protein sequence ID" value="SNY77900.1"/>
    <property type="molecule type" value="Genomic_DNA"/>
</dbReference>
<dbReference type="Proteomes" id="UP000219565">
    <property type="component" value="Unassembled WGS sequence"/>
</dbReference>
<evidence type="ECO:0000256" key="1">
    <source>
        <dbReference type="SAM" id="MobiDB-lite"/>
    </source>
</evidence>
<keyword evidence="3" id="KW-1185">Reference proteome</keyword>